<dbReference type="InterPro" id="IPR027385">
    <property type="entry name" value="Beta-barrel_OMP"/>
</dbReference>
<dbReference type="EMBL" id="BARW01000036">
    <property type="protein sequence ID" value="GAI68586.1"/>
    <property type="molecule type" value="Genomic_DNA"/>
</dbReference>
<protein>
    <recommendedName>
        <fullName evidence="2">Outer membrane protein beta-barrel domain-containing protein</fullName>
    </recommendedName>
</protein>
<dbReference type="SUPFAM" id="SSF56925">
    <property type="entry name" value="OMPA-like"/>
    <property type="match status" value="1"/>
</dbReference>
<dbReference type="AlphaFoldDB" id="X1RNP8"/>
<accession>X1RNP8</accession>
<evidence type="ECO:0000259" key="2">
    <source>
        <dbReference type="Pfam" id="PF13505"/>
    </source>
</evidence>
<comment type="caution">
    <text evidence="3">The sequence shown here is derived from an EMBL/GenBank/DDBJ whole genome shotgun (WGS) entry which is preliminary data.</text>
</comment>
<name>X1RNP8_9ZZZZ</name>
<gene>
    <name evidence="3" type="ORF">S12H4_00357</name>
</gene>
<proteinExistence type="predicted"/>
<dbReference type="InterPro" id="IPR011250">
    <property type="entry name" value="OMP/PagP_B-barrel"/>
</dbReference>
<keyword evidence="1" id="KW-0732">Signal</keyword>
<dbReference type="Pfam" id="PF13505">
    <property type="entry name" value="OMP_b-brl"/>
    <property type="match status" value="1"/>
</dbReference>
<dbReference type="Gene3D" id="2.40.160.20">
    <property type="match status" value="1"/>
</dbReference>
<feature type="domain" description="Outer membrane protein beta-barrel" evidence="2">
    <location>
        <begin position="9"/>
        <end position="208"/>
    </location>
</feature>
<sequence>MKKITSILILTLLFVFCYSPAAAIAKDNYVVIKAGKYMPTGDLDDFDNAFLGELAFGHNFTPNFGVEFGIGHFETEASYSGYNVYLGNWSETDKASVTPVTVTARGIVPVEKVSLYAGIGVGIYFVKGEADLTSEAVNLSLDDDDQVPGIHALVGIEYNFTPEAFIGIEAKHTWTDDAEFSGSINGIPLEVKTNLNGYNIAAKVGFRF</sequence>
<evidence type="ECO:0000256" key="1">
    <source>
        <dbReference type="ARBA" id="ARBA00022729"/>
    </source>
</evidence>
<reference evidence="3" key="1">
    <citation type="journal article" date="2014" name="Front. Microbiol.">
        <title>High frequency of phylogenetically diverse reductive dehalogenase-homologous genes in deep subseafloor sedimentary metagenomes.</title>
        <authorList>
            <person name="Kawai M."/>
            <person name="Futagami T."/>
            <person name="Toyoda A."/>
            <person name="Takaki Y."/>
            <person name="Nishi S."/>
            <person name="Hori S."/>
            <person name="Arai W."/>
            <person name="Tsubouchi T."/>
            <person name="Morono Y."/>
            <person name="Uchiyama I."/>
            <person name="Ito T."/>
            <person name="Fujiyama A."/>
            <person name="Inagaki F."/>
            <person name="Takami H."/>
        </authorList>
    </citation>
    <scope>NUCLEOTIDE SEQUENCE</scope>
    <source>
        <strain evidence="3">Expedition CK06-06</strain>
    </source>
</reference>
<organism evidence="3">
    <name type="scientific">marine sediment metagenome</name>
    <dbReference type="NCBI Taxonomy" id="412755"/>
    <lineage>
        <taxon>unclassified sequences</taxon>
        <taxon>metagenomes</taxon>
        <taxon>ecological metagenomes</taxon>
    </lineage>
</organism>
<evidence type="ECO:0000313" key="3">
    <source>
        <dbReference type="EMBL" id="GAI68586.1"/>
    </source>
</evidence>